<organism evidence="1">
    <name type="scientific">Siphoviridae sp. ctf4O12</name>
    <dbReference type="NCBI Taxonomy" id="2826410"/>
    <lineage>
        <taxon>Viruses</taxon>
        <taxon>Duplodnaviria</taxon>
        <taxon>Heunggongvirae</taxon>
        <taxon>Uroviricota</taxon>
        <taxon>Caudoviricetes</taxon>
    </lineage>
</organism>
<sequence length="54" mass="6159">MSRYFFSAVSLQGFNAEQIDLINRVAETEYEAQGREPMLEEIKADYADELNALA</sequence>
<protein>
    <submittedName>
        <fullName evidence="1">Uncharacterized protein</fullName>
    </submittedName>
</protein>
<accession>A0A8S5QTU7</accession>
<evidence type="ECO:0000313" key="1">
    <source>
        <dbReference type="EMBL" id="DAE22378.1"/>
    </source>
</evidence>
<dbReference type="EMBL" id="BK015732">
    <property type="protein sequence ID" value="DAE22378.1"/>
    <property type="molecule type" value="Genomic_DNA"/>
</dbReference>
<name>A0A8S5QTU7_9CAUD</name>
<reference evidence="1" key="1">
    <citation type="journal article" date="2021" name="Proc. Natl. Acad. Sci. U.S.A.">
        <title>A Catalog of Tens of Thousands of Viruses from Human Metagenomes Reveals Hidden Associations with Chronic Diseases.</title>
        <authorList>
            <person name="Tisza M.J."/>
            <person name="Buck C.B."/>
        </authorList>
    </citation>
    <scope>NUCLEOTIDE SEQUENCE</scope>
    <source>
        <strain evidence="1">Ctf4O12</strain>
    </source>
</reference>
<proteinExistence type="predicted"/>